<dbReference type="KEGG" id="tga:TGAM_1237"/>
<proteinExistence type="inferred from homology"/>
<sequence length="309" mass="35792">MILSLLFGGGTVRVLFTYMGAPTTPDEVEDFIFRFLYDVRKDIGLDVPGARAIIRGIAKARARAVRGHYAVMGGRSPLVDYMREIAELVSERTGYEITLGMCYSRPLLEELSDGFDLVFPLYHVYSSSTTERCLIKIRELFGERPYIREWWGNERFIAWVRHNIEKGLAESGFENPHVVLSVHSLPRKVIEGGDPYLKSHTELAKRVMKAFDFEWEMAFQSRFGKGDWLGPEIPEVLERLKEEGVEEVLVYPLSFLVENVETLYELDVEYRKKAEELGLRFYRAKLDHRHDYLISAIAQELRRWEDGKA</sequence>
<evidence type="ECO:0000256" key="3">
    <source>
        <dbReference type="ARBA" id="ARBA00023239"/>
    </source>
</evidence>
<dbReference type="HOGENOM" id="CLU_018884_4_1_2"/>
<dbReference type="Proteomes" id="UP000001488">
    <property type="component" value="Chromosome"/>
</dbReference>
<dbReference type="GO" id="GO:0004325">
    <property type="term" value="F:ferrochelatase activity"/>
    <property type="evidence" value="ECO:0007669"/>
    <property type="project" value="InterPro"/>
</dbReference>
<keyword evidence="2" id="KW-0350">Heme biosynthesis</keyword>
<keyword evidence="7" id="KW-1185">Reference proteome</keyword>
<dbReference type="EMBL" id="CP001398">
    <property type="protein sequence ID" value="ACS33739.1"/>
    <property type="molecule type" value="Genomic_DNA"/>
</dbReference>
<evidence type="ECO:0000256" key="5">
    <source>
        <dbReference type="RuleBase" id="RU004185"/>
    </source>
</evidence>
<accession>C5A677</accession>
<dbReference type="PATRIC" id="fig|593117.10.peg.1236"/>
<reference evidence="6 7" key="1">
    <citation type="journal article" date="2007" name="Genome Biol.">
        <title>Genome analysis and genome-wide proteomics of Thermococcus gammatolerans, the most radioresistant organism known amongst the Archaea.</title>
        <authorList>
            <person name="Zivanovic Y."/>
            <person name="Armengaud J."/>
            <person name="Lagorce A."/>
            <person name="Leplat C."/>
            <person name="Guerin P."/>
            <person name="Dutertre M."/>
            <person name="Anthouard V."/>
            <person name="Forterre P."/>
            <person name="Wincker P."/>
            <person name="Confalonieri F."/>
        </authorList>
    </citation>
    <scope>NUCLEOTIDE SEQUENCE [LARGE SCALE GENOMIC DNA]</scope>
    <source>
        <strain evidence="7">DSM 15229 / JCM 11827 / EJ3</strain>
    </source>
</reference>
<dbReference type="EC" id="4.99.1.1" evidence="6"/>
<evidence type="ECO:0000256" key="2">
    <source>
        <dbReference type="ARBA" id="ARBA00023133"/>
    </source>
</evidence>
<dbReference type="InterPro" id="IPR001015">
    <property type="entry name" value="Ferrochelatase"/>
</dbReference>
<evidence type="ECO:0000313" key="6">
    <source>
        <dbReference type="EMBL" id="ACS33739.1"/>
    </source>
</evidence>
<dbReference type="eggNOG" id="arCOG05373">
    <property type="taxonomic scope" value="Archaea"/>
</dbReference>
<dbReference type="NCBIfam" id="TIGR00109">
    <property type="entry name" value="hemH"/>
    <property type="match status" value="1"/>
</dbReference>
<gene>
    <name evidence="6" type="primary">hemH</name>
    <name evidence="6" type="ordered locus">TGAM_1237</name>
</gene>
<dbReference type="CDD" id="cd00419">
    <property type="entry name" value="Ferrochelatase_C"/>
    <property type="match status" value="1"/>
</dbReference>
<dbReference type="InterPro" id="IPR033644">
    <property type="entry name" value="Ferrochelatase_C"/>
</dbReference>
<dbReference type="GO" id="GO:0006783">
    <property type="term" value="P:heme biosynthetic process"/>
    <property type="evidence" value="ECO:0007669"/>
    <property type="project" value="UniProtKB-KW"/>
</dbReference>
<dbReference type="AlphaFoldDB" id="C5A677"/>
<comment type="similarity">
    <text evidence="5">Belongs to the ferrochelatase family.</text>
</comment>
<dbReference type="PROSITE" id="PS00534">
    <property type="entry name" value="FERROCHELATASE"/>
    <property type="match status" value="1"/>
</dbReference>
<dbReference type="PaxDb" id="593117-TGAM_1237"/>
<dbReference type="InterPro" id="IPR019772">
    <property type="entry name" value="Ferrochelatase_AS"/>
</dbReference>
<dbReference type="PANTHER" id="PTHR11108">
    <property type="entry name" value="FERROCHELATASE"/>
    <property type="match status" value="1"/>
</dbReference>
<organism evidence="6 7">
    <name type="scientific">Thermococcus gammatolerans (strain DSM 15229 / JCM 11827 / EJ3)</name>
    <dbReference type="NCBI Taxonomy" id="593117"/>
    <lineage>
        <taxon>Archaea</taxon>
        <taxon>Methanobacteriati</taxon>
        <taxon>Methanobacteriota</taxon>
        <taxon>Thermococci</taxon>
        <taxon>Thermococcales</taxon>
        <taxon>Thermococcaceae</taxon>
        <taxon>Thermococcus</taxon>
    </lineage>
</organism>
<keyword evidence="3 6" id="KW-0456">Lyase</keyword>
<dbReference type="PANTHER" id="PTHR11108:SF1">
    <property type="entry name" value="FERROCHELATASE, MITOCHONDRIAL"/>
    <property type="match status" value="1"/>
</dbReference>
<dbReference type="Gene3D" id="3.40.50.1400">
    <property type="match status" value="2"/>
</dbReference>
<protein>
    <submittedName>
        <fullName evidence="6">Ferrochelatase (HemH)</fullName>
        <ecNumber evidence="6">4.99.1.1</ecNumber>
    </submittedName>
</protein>
<evidence type="ECO:0000256" key="1">
    <source>
        <dbReference type="ARBA" id="ARBA00023004"/>
    </source>
</evidence>
<dbReference type="SUPFAM" id="SSF53800">
    <property type="entry name" value="Chelatase"/>
    <property type="match status" value="1"/>
</dbReference>
<keyword evidence="4" id="KW-0627">Porphyrin biosynthesis</keyword>
<name>C5A677_THEGJ</name>
<evidence type="ECO:0000256" key="4">
    <source>
        <dbReference type="ARBA" id="ARBA00023244"/>
    </source>
</evidence>
<evidence type="ECO:0000313" key="7">
    <source>
        <dbReference type="Proteomes" id="UP000001488"/>
    </source>
</evidence>
<dbReference type="STRING" id="593117.TGAM_1237"/>
<dbReference type="Pfam" id="PF00762">
    <property type="entry name" value="Ferrochelatase"/>
    <property type="match status" value="1"/>
</dbReference>
<keyword evidence="1" id="KW-0408">Iron</keyword>